<dbReference type="GO" id="GO:0004497">
    <property type="term" value="F:monooxygenase activity"/>
    <property type="evidence" value="ECO:0007669"/>
    <property type="project" value="TreeGrafter"/>
</dbReference>
<dbReference type="InterPro" id="IPR050982">
    <property type="entry name" value="Auxin_biosynth/cation_transpt"/>
</dbReference>
<dbReference type="Gene3D" id="3.50.50.60">
    <property type="entry name" value="FAD/NAD(P)-binding domain"/>
    <property type="match status" value="1"/>
</dbReference>
<dbReference type="InterPro" id="IPR036188">
    <property type="entry name" value="FAD/NAD-bd_sf"/>
</dbReference>
<dbReference type="GO" id="GO:0050660">
    <property type="term" value="F:flavin adenine dinucleotide binding"/>
    <property type="evidence" value="ECO:0007669"/>
    <property type="project" value="TreeGrafter"/>
</dbReference>
<dbReference type="PRINTS" id="PR00368">
    <property type="entry name" value="FADPNR"/>
</dbReference>
<dbReference type="Proteomes" id="UP000318380">
    <property type="component" value="Unassembled WGS sequence"/>
</dbReference>
<dbReference type="RefSeq" id="WP_238334939.1">
    <property type="nucleotide sequence ID" value="NZ_VIVK01000001.1"/>
</dbReference>
<comment type="caution">
    <text evidence="3">The sequence shown here is derived from an EMBL/GenBank/DDBJ whole genome shotgun (WGS) entry which is preliminary data.</text>
</comment>
<feature type="region of interest" description="Disordered" evidence="2">
    <location>
        <begin position="361"/>
        <end position="385"/>
    </location>
</feature>
<reference evidence="3 4" key="1">
    <citation type="submission" date="2019-06" db="EMBL/GenBank/DDBJ databases">
        <title>Sequencing the genomes of 1000 actinobacteria strains.</title>
        <authorList>
            <person name="Klenk H.-P."/>
        </authorList>
    </citation>
    <scope>NUCLEOTIDE SEQUENCE [LARGE SCALE GENOMIC DNA]</scope>
    <source>
        <strain evidence="3 4">DSM 24683</strain>
    </source>
</reference>
<dbReference type="SUPFAM" id="SSF51905">
    <property type="entry name" value="FAD/NAD(P)-binding domain"/>
    <property type="match status" value="2"/>
</dbReference>
<keyword evidence="1" id="KW-0560">Oxidoreductase</keyword>
<organism evidence="3 4">
    <name type="scientific">Kribbella amoyensis</name>
    <dbReference type="NCBI Taxonomy" id="996641"/>
    <lineage>
        <taxon>Bacteria</taxon>
        <taxon>Bacillati</taxon>
        <taxon>Actinomycetota</taxon>
        <taxon>Actinomycetes</taxon>
        <taxon>Propionibacteriales</taxon>
        <taxon>Kribbellaceae</taxon>
        <taxon>Kribbella</taxon>
    </lineage>
</organism>
<proteinExistence type="predicted"/>
<gene>
    <name evidence="3" type="ORF">FB561_4180</name>
</gene>
<dbReference type="Pfam" id="PF13738">
    <property type="entry name" value="Pyr_redox_3"/>
    <property type="match status" value="1"/>
</dbReference>
<protein>
    <submittedName>
        <fullName evidence="3">Putative flavoprotein involved in K+ transport</fullName>
    </submittedName>
</protein>
<dbReference type="PRINTS" id="PR00469">
    <property type="entry name" value="PNDRDTASEII"/>
</dbReference>
<evidence type="ECO:0000313" key="4">
    <source>
        <dbReference type="Proteomes" id="UP000318380"/>
    </source>
</evidence>
<evidence type="ECO:0000313" key="3">
    <source>
        <dbReference type="EMBL" id="TWD83028.1"/>
    </source>
</evidence>
<name>A0A561BW14_9ACTN</name>
<dbReference type="AlphaFoldDB" id="A0A561BW14"/>
<evidence type="ECO:0000256" key="1">
    <source>
        <dbReference type="ARBA" id="ARBA00023002"/>
    </source>
</evidence>
<dbReference type="PANTHER" id="PTHR43539">
    <property type="entry name" value="FLAVIN-BINDING MONOOXYGENASE-LIKE PROTEIN (AFU_ORTHOLOGUE AFUA_4G09220)"/>
    <property type="match status" value="1"/>
</dbReference>
<accession>A0A561BW14</accession>
<dbReference type="EMBL" id="VIVK01000001">
    <property type="protein sequence ID" value="TWD83028.1"/>
    <property type="molecule type" value="Genomic_DNA"/>
</dbReference>
<sequence length="385" mass="42216">MNDGRTEEQLEPAEADRVEVVVVGAGQAGLAIGYFLARQGRRFLILEAADSVGAAWRDRWDSLALFTPRRYDALPGLAFPGEPDGYPNRDEVVSYLTTYAETFKLPVVLNTAVRSLTQIDDGFELNCVGRRVRADQVVVATGPFQLPSTPALAGQLGPEVVQLHSTGYRQPGNLPAGTVLVVGGGNTGFQIATELAGTHAVHLSVGSRQTPLPQKIGRRDLFWWLTKTRLLTLTVDSRLGRRLSKRETLIGSSPKQLRRLGVELHPRAVSASNDTVNFADGTHLRVDAVVWATGYQPDRSWIDPSVLDAAGRVRHHRGVTSLPGFYFLGLYWQHTRGSALLGWVKDDAEYLAARIQILADSREPPRETNTQATADQEEASHVEPQ</sequence>
<keyword evidence="4" id="KW-1185">Reference proteome</keyword>
<evidence type="ECO:0000256" key="2">
    <source>
        <dbReference type="SAM" id="MobiDB-lite"/>
    </source>
</evidence>
<dbReference type="PANTHER" id="PTHR43539:SF78">
    <property type="entry name" value="FLAVIN-CONTAINING MONOOXYGENASE"/>
    <property type="match status" value="1"/>
</dbReference>